<name>A0A0D2GNF4_9BACT</name>
<dbReference type="InterPro" id="IPR018538">
    <property type="entry name" value="HerA_barrel_dom"/>
</dbReference>
<keyword evidence="3" id="KW-1185">Reference proteome</keyword>
<protein>
    <recommendedName>
        <fullName evidence="1">Helicase HerA barrel domain-containing protein</fullName>
    </recommendedName>
</protein>
<gene>
    <name evidence="2" type="ORF">J120_05020</name>
</gene>
<dbReference type="STRING" id="1306947.J120_05020"/>
<sequence length="199" mass="23017">MNYPHDTIGEVVSSTISACIAHCWNWKVVAPYGSLVYVDYQGYRLFGIVYQAQAGVDQDNHRAYAHGLELHQLEKEQPQIFHFLQTKLSILMVGYEYNSVVYYCNCPFPAPVHGFITLADPEVLHKFTAHPDYLHLLLCAPAYIAQPDELILALVRYQKEQQVLTDEKLVELTRHVWRLFAGDYNRLSVLTQRLEQFIM</sequence>
<evidence type="ECO:0000313" key="2">
    <source>
        <dbReference type="EMBL" id="KIX84929.1"/>
    </source>
</evidence>
<evidence type="ECO:0000313" key="3">
    <source>
        <dbReference type="Proteomes" id="UP000032214"/>
    </source>
</evidence>
<evidence type="ECO:0000259" key="1">
    <source>
        <dbReference type="Pfam" id="PF09378"/>
    </source>
</evidence>
<feature type="domain" description="Helicase HerA barrel" evidence="1">
    <location>
        <begin position="8"/>
        <end position="90"/>
    </location>
</feature>
<dbReference type="Proteomes" id="UP000032214">
    <property type="component" value="Unassembled WGS sequence"/>
</dbReference>
<organism evidence="2 3">
    <name type="scientific">candidate division TM6 bacterium JCVI TM6SC1</name>
    <dbReference type="NCBI Taxonomy" id="1306947"/>
    <lineage>
        <taxon>Bacteria</taxon>
        <taxon>Candidatus Babelota</taxon>
        <taxon>Vermiphilus</taxon>
    </lineage>
</organism>
<dbReference type="Pfam" id="PF09378">
    <property type="entry name" value="HAS-barrel"/>
    <property type="match status" value="1"/>
</dbReference>
<reference evidence="2 3" key="1">
    <citation type="journal article" date="2013" name="Proc. Natl. Acad. Sci. U.S.A.">
        <title>Candidate phylum TM6 genome recovered from a hospital sink biofilm provides genomic insights into this uncultivated phylum.</title>
        <authorList>
            <person name="McLean J.S."/>
            <person name="Lombardo M.J."/>
            <person name="Badger J.H."/>
            <person name="Edlund A."/>
            <person name="Novotny M."/>
            <person name="Yee-Greenbaum J."/>
            <person name="Vyahhi N."/>
            <person name="Hall A.P."/>
            <person name="Yang Y."/>
            <person name="Dupont C.L."/>
            <person name="Ziegler M.G."/>
            <person name="Chitsaz H."/>
            <person name="Allen A.E."/>
            <person name="Yooseph S."/>
            <person name="Tesler G."/>
            <person name="Pevzner P.A."/>
            <person name="Friedman R.M."/>
            <person name="Nealson K.H."/>
            <person name="Venter J.C."/>
            <person name="Lasken R.S."/>
        </authorList>
    </citation>
    <scope>NUCLEOTIDE SEQUENCE [LARGE SCALE GENOMIC DNA]</scope>
    <source>
        <strain evidence="2 3">TM6SC1</strain>
    </source>
</reference>
<dbReference type="eggNOG" id="ENOG50310MK">
    <property type="taxonomic scope" value="Bacteria"/>
</dbReference>
<proteinExistence type="predicted"/>
<accession>A0A0D2GNF4</accession>
<dbReference type="EMBL" id="ARQD01000005">
    <property type="protein sequence ID" value="KIX84929.1"/>
    <property type="molecule type" value="Genomic_DNA"/>
</dbReference>
<comment type="caution">
    <text evidence="2">The sequence shown here is derived from an EMBL/GenBank/DDBJ whole genome shotgun (WGS) entry which is preliminary data.</text>
</comment>
<dbReference type="AlphaFoldDB" id="A0A0D2GNF4"/>